<accession>A0A2C5WXG2</accession>
<keyword evidence="1" id="KW-1133">Transmembrane helix</keyword>
<keyword evidence="3" id="KW-1185">Reference proteome</keyword>
<gene>
    <name evidence="2" type="ORF">CFIMG_004424RA</name>
</gene>
<evidence type="ECO:0000313" key="2">
    <source>
        <dbReference type="EMBL" id="PHH50875.1"/>
    </source>
</evidence>
<evidence type="ECO:0008006" key="4">
    <source>
        <dbReference type="Google" id="ProtNLM"/>
    </source>
</evidence>
<evidence type="ECO:0000313" key="3">
    <source>
        <dbReference type="Proteomes" id="UP000222788"/>
    </source>
</evidence>
<dbReference type="STRING" id="1035309.A0A2C5WXG2"/>
<evidence type="ECO:0000256" key="1">
    <source>
        <dbReference type="SAM" id="Phobius"/>
    </source>
</evidence>
<keyword evidence="1" id="KW-0812">Transmembrane</keyword>
<proteinExistence type="predicted"/>
<dbReference type="OrthoDB" id="2279611at2759"/>
<name>A0A2C5WXG2_9PEZI</name>
<reference evidence="2 3" key="2">
    <citation type="journal article" date="2013" name="IMA Fungus">
        <title>IMA Genome-F 1: Ceratocystis fimbriata: Draft nuclear genome sequence for the plant pathogen, Ceratocystis fimbriata.</title>
        <authorList>
            <person name="Wilken P.M."/>
            <person name="Steenkamp E.T."/>
            <person name="Wingfield M.J."/>
            <person name="de Beer Z.W."/>
            <person name="Wingfield B.D."/>
        </authorList>
    </citation>
    <scope>NUCLEOTIDE SEQUENCE [LARGE SCALE GENOMIC DNA]</scope>
    <source>
        <strain evidence="2 3">CBS 114723</strain>
    </source>
</reference>
<feature type="transmembrane region" description="Helical" evidence="1">
    <location>
        <begin position="181"/>
        <end position="203"/>
    </location>
</feature>
<comment type="caution">
    <text evidence="2">The sequence shown here is derived from an EMBL/GenBank/DDBJ whole genome shotgun (WGS) entry which is preliminary data.</text>
</comment>
<reference evidence="2 3" key="1">
    <citation type="journal article" date="2013" name="Fungal Biol.">
        <title>Analysis of microsatellite markers in the genome of the plant pathogen Ceratocystis fimbriata.</title>
        <authorList>
            <person name="Simpson M.C."/>
            <person name="Wilken P.M."/>
            <person name="Coetzee M.P."/>
            <person name="Wingfield M.J."/>
            <person name="Wingfield B.D."/>
        </authorList>
    </citation>
    <scope>NUCLEOTIDE SEQUENCE [LARGE SCALE GENOMIC DNA]</scope>
    <source>
        <strain evidence="2 3">CBS 114723</strain>
    </source>
</reference>
<dbReference type="AlphaFoldDB" id="A0A2C5WXG2"/>
<protein>
    <recommendedName>
        <fullName evidence="4">Tetraspanin</fullName>
    </recommendedName>
</protein>
<feature type="transmembrane region" description="Helical" evidence="1">
    <location>
        <begin position="58"/>
        <end position="77"/>
    </location>
</feature>
<sequence>MPSGVLLTTMALDFLFAATGGLMVGFSVVVKGNLKKTETTGEELARHLMYQRWPFDAAIVNGVLILLTFLLTIPGLLIPTRIWIKLGGFFVIISGLFTLCIGVFLWVMTLTTKADTFKIWSEQPAEVQSAMEISFKCCGYFNSTTPAFVTNSMCTSPAAASLQVGCATAVTSFINMFTDTVFTGVFGMVGLDAVLIVAFACLLKERRENERYRHIDQKAGYSGF</sequence>
<organism evidence="2 3">
    <name type="scientific">Ceratocystis fimbriata CBS 114723</name>
    <dbReference type="NCBI Taxonomy" id="1035309"/>
    <lineage>
        <taxon>Eukaryota</taxon>
        <taxon>Fungi</taxon>
        <taxon>Dikarya</taxon>
        <taxon>Ascomycota</taxon>
        <taxon>Pezizomycotina</taxon>
        <taxon>Sordariomycetes</taxon>
        <taxon>Hypocreomycetidae</taxon>
        <taxon>Microascales</taxon>
        <taxon>Ceratocystidaceae</taxon>
        <taxon>Ceratocystis</taxon>
    </lineage>
</organism>
<dbReference type="Proteomes" id="UP000222788">
    <property type="component" value="Unassembled WGS sequence"/>
</dbReference>
<dbReference type="EMBL" id="APWK03000110">
    <property type="protein sequence ID" value="PHH50875.1"/>
    <property type="molecule type" value="Genomic_DNA"/>
</dbReference>
<feature type="transmembrane region" description="Helical" evidence="1">
    <location>
        <begin position="89"/>
        <end position="108"/>
    </location>
</feature>
<keyword evidence="1" id="KW-0472">Membrane</keyword>